<dbReference type="InterPro" id="IPR052718">
    <property type="entry name" value="NmrA-type_oxidoreductase"/>
</dbReference>
<dbReference type="Gene3D" id="3.90.25.10">
    <property type="entry name" value="UDP-galactose 4-epimerase, domain 1"/>
    <property type="match status" value="1"/>
</dbReference>
<evidence type="ECO:0000259" key="1">
    <source>
        <dbReference type="Pfam" id="PF05368"/>
    </source>
</evidence>
<name>A0ABT8FAN5_9ACTN</name>
<gene>
    <name evidence="2" type="ORF">QWY28_01605</name>
</gene>
<dbReference type="SUPFAM" id="SSF51735">
    <property type="entry name" value="NAD(P)-binding Rossmann-fold domains"/>
    <property type="match status" value="1"/>
</dbReference>
<dbReference type="PANTHER" id="PTHR47129:SF1">
    <property type="entry name" value="NMRA-LIKE DOMAIN-CONTAINING PROTEIN"/>
    <property type="match status" value="1"/>
</dbReference>
<protein>
    <submittedName>
        <fullName evidence="2">NmrA family NAD(P)-binding protein</fullName>
    </submittedName>
</protein>
<proteinExistence type="predicted"/>
<dbReference type="Pfam" id="PF05368">
    <property type="entry name" value="NmrA"/>
    <property type="match status" value="1"/>
</dbReference>
<dbReference type="EMBL" id="JAUHJQ010000001">
    <property type="protein sequence ID" value="MDN4171629.1"/>
    <property type="molecule type" value="Genomic_DNA"/>
</dbReference>
<sequence length="282" mass="28866">MSIVVTGATGHLGRLVVESLLERGVPAADITATGRAVERVADLAERGVRVLRVELDDRAAVDAALAGADKVLLVSGTEPDRVAQHGTVVDAAVAAGVGHLVYTSAPRASTTSMLLAAAHRETEQLLAASGLATTVLRNAWYVENYTDQVATYREHGMLGAAGGGRVSVALREEYAAAAAAVLTGEGHEGRVYELGGPAVTLPEVAAAVSQAIGHEVAYTDVPVDQLQQVLAGAGVPAPMDAVLADVDRAIAAGELAVDPIDLETLLGRPVTPLGEAVRRVLG</sequence>
<keyword evidence="3" id="KW-1185">Reference proteome</keyword>
<dbReference type="InterPro" id="IPR008030">
    <property type="entry name" value="NmrA-like"/>
</dbReference>
<organism evidence="2 3">
    <name type="scientific">Nocardioides oceani</name>
    <dbReference type="NCBI Taxonomy" id="3058369"/>
    <lineage>
        <taxon>Bacteria</taxon>
        <taxon>Bacillati</taxon>
        <taxon>Actinomycetota</taxon>
        <taxon>Actinomycetes</taxon>
        <taxon>Propionibacteriales</taxon>
        <taxon>Nocardioidaceae</taxon>
        <taxon>Nocardioides</taxon>
    </lineage>
</organism>
<dbReference type="PANTHER" id="PTHR47129">
    <property type="entry name" value="QUINONE OXIDOREDUCTASE 2"/>
    <property type="match status" value="1"/>
</dbReference>
<dbReference type="Gene3D" id="3.40.50.720">
    <property type="entry name" value="NAD(P)-binding Rossmann-like Domain"/>
    <property type="match status" value="1"/>
</dbReference>
<evidence type="ECO:0000313" key="3">
    <source>
        <dbReference type="Proteomes" id="UP001168620"/>
    </source>
</evidence>
<accession>A0ABT8FAN5</accession>
<dbReference type="Proteomes" id="UP001168620">
    <property type="component" value="Unassembled WGS sequence"/>
</dbReference>
<comment type="caution">
    <text evidence="2">The sequence shown here is derived from an EMBL/GenBank/DDBJ whole genome shotgun (WGS) entry which is preliminary data.</text>
</comment>
<reference evidence="2" key="1">
    <citation type="submission" date="2023-06" db="EMBL/GenBank/DDBJ databases">
        <title>Draft genome sequence of Nocardioides sp. SOB77.</title>
        <authorList>
            <person name="Zhang G."/>
        </authorList>
    </citation>
    <scope>NUCLEOTIDE SEQUENCE</scope>
    <source>
        <strain evidence="2">SOB77</strain>
    </source>
</reference>
<evidence type="ECO:0000313" key="2">
    <source>
        <dbReference type="EMBL" id="MDN4171629.1"/>
    </source>
</evidence>
<feature type="domain" description="NmrA-like" evidence="1">
    <location>
        <begin position="3"/>
        <end position="247"/>
    </location>
</feature>
<dbReference type="RefSeq" id="WP_300950551.1">
    <property type="nucleotide sequence ID" value="NZ_JAUHJQ010000001.1"/>
</dbReference>
<dbReference type="InterPro" id="IPR036291">
    <property type="entry name" value="NAD(P)-bd_dom_sf"/>
</dbReference>